<evidence type="ECO:0000256" key="3">
    <source>
        <dbReference type="ARBA" id="ARBA00022692"/>
    </source>
</evidence>
<accession>A0AA40KXS1</accession>
<sequence>MGLLFMFTYGCDGVIEHSEKVALGAYSALWTIMPMNKSGRMLRNDLLLVIERSRRVCCLTANGFFPISLETYTKVDIIRKIGNLDILH</sequence>
<dbReference type="GO" id="GO:0016020">
    <property type="term" value="C:membrane"/>
    <property type="evidence" value="ECO:0007669"/>
    <property type="project" value="UniProtKB-SubCell"/>
</dbReference>
<dbReference type="GO" id="GO:0005549">
    <property type="term" value="F:odorant binding"/>
    <property type="evidence" value="ECO:0007669"/>
    <property type="project" value="InterPro"/>
</dbReference>
<keyword evidence="10" id="KW-1185">Reference proteome</keyword>
<evidence type="ECO:0000256" key="1">
    <source>
        <dbReference type="ARBA" id="ARBA00004141"/>
    </source>
</evidence>
<evidence type="ECO:0000256" key="8">
    <source>
        <dbReference type="ARBA" id="ARBA00023224"/>
    </source>
</evidence>
<evidence type="ECO:0000313" key="9">
    <source>
        <dbReference type="EMBL" id="KAK1137089.1"/>
    </source>
</evidence>
<proteinExistence type="predicted"/>
<keyword evidence="8" id="KW-0807">Transducer</keyword>
<evidence type="ECO:0000256" key="5">
    <source>
        <dbReference type="ARBA" id="ARBA00022989"/>
    </source>
</evidence>
<dbReference type="Proteomes" id="UP001177670">
    <property type="component" value="Unassembled WGS sequence"/>
</dbReference>
<comment type="caution">
    <text evidence="9">The sequence shown here is derived from an EMBL/GenBank/DDBJ whole genome shotgun (WGS) entry which is preliminary data.</text>
</comment>
<dbReference type="InterPro" id="IPR004117">
    <property type="entry name" value="7tm6_olfct_rcpt"/>
</dbReference>
<name>A0AA40KXS1_9HYME</name>
<dbReference type="GO" id="GO:0007165">
    <property type="term" value="P:signal transduction"/>
    <property type="evidence" value="ECO:0007669"/>
    <property type="project" value="UniProtKB-KW"/>
</dbReference>
<keyword evidence="5" id="KW-1133">Transmembrane helix</keyword>
<comment type="subcellular location">
    <subcellularLocation>
        <location evidence="1">Membrane</location>
        <topology evidence="1">Multi-pass membrane protein</topology>
    </subcellularLocation>
</comment>
<keyword evidence="4" id="KW-0552">Olfaction</keyword>
<evidence type="ECO:0000256" key="7">
    <source>
        <dbReference type="ARBA" id="ARBA00023170"/>
    </source>
</evidence>
<keyword evidence="6" id="KW-0472">Membrane</keyword>
<dbReference type="GO" id="GO:0004984">
    <property type="term" value="F:olfactory receptor activity"/>
    <property type="evidence" value="ECO:0007669"/>
    <property type="project" value="InterPro"/>
</dbReference>
<dbReference type="EMBL" id="JAHYIQ010000001">
    <property type="protein sequence ID" value="KAK1137089.1"/>
    <property type="molecule type" value="Genomic_DNA"/>
</dbReference>
<evidence type="ECO:0000256" key="2">
    <source>
        <dbReference type="ARBA" id="ARBA00022606"/>
    </source>
</evidence>
<protein>
    <submittedName>
        <fullName evidence="9">Uncharacterized protein</fullName>
    </submittedName>
</protein>
<evidence type="ECO:0000256" key="6">
    <source>
        <dbReference type="ARBA" id="ARBA00023136"/>
    </source>
</evidence>
<evidence type="ECO:0000313" key="10">
    <source>
        <dbReference type="Proteomes" id="UP001177670"/>
    </source>
</evidence>
<evidence type="ECO:0000256" key="4">
    <source>
        <dbReference type="ARBA" id="ARBA00022725"/>
    </source>
</evidence>
<organism evidence="9 10">
    <name type="scientific">Melipona bicolor</name>
    <dbReference type="NCBI Taxonomy" id="60889"/>
    <lineage>
        <taxon>Eukaryota</taxon>
        <taxon>Metazoa</taxon>
        <taxon>Ecdysozoa</taxon>
        <taxon>Arthropoda</taxon>
        <taxon>Hexapoda</taxon>
        <taxon>Insecta</taxon>
        <taxon>Pterygota</taxon>
        <taxon>Neoptera</taxon>
        <taxon>Endopterygota</taxon>
        <taxon>Hymenoptera</taxon>
        <taxon>Apocrita</taxon>
        <taxon>Aculeata</taxon>
        <taxon>Apoidea</taxon>
        <taxon>Anthophila</taxon>
        <taxon>Apidae</taxon>
        <taxon>Melipona</taxon>
    </lineage>
</organism>
<keyword evidence="3" id="KW-0812">Transmembrane</keyword>
<gene>
    <name evidence="9" type="ORF">K0M31_001616</name>
</gene>
<keyword evidence="2" id="KW-0716">Sensory transduction</keyword>
<keyword evidence="7" id="KW-0675">Receptor</keyword>
<reference evidence="9" key="1">
    <citation type="submission" date="2021-10" db="EMBL/GenBank/DDBJ databases">
        <title>Melipona bicolor Genome sequencing and assembly.</title>
        <authorList>
            <person name="Araujo N.S."/>
            <person name="Arias M.C."/>
        </authorList>
    </citation>
    <scope>NUCLEOTIDE SEQUENCE</scope>
    <source>
        <strain evidence="9">USP_2M_L1-L4_2017</strain>
        <tissue evidence="9">Whole body</tissue>
    </source>
</reference>
<dbReference type="Pfam" id="PF02949">
    <property type="entry name" value="7tm_6"/>
    <property type="match status" value="1"/>
</dbReference>
<dbReference type="AlphaFoldDB" id="A0AA40KXS1"/>